<dbReference type="AlphaFoldDB" id="A0A8H3F2F9"/>
<dbReference type="GO" id="GO:0016757">
    <property type="term" value="F:glycosyltransferase activity"/>
    <property type="evidence" value="ECO:0007669"/>
    <property type="project" value="InterPro"/>
</dbReference>
<feature type="region of interest" description="Disordered" evidence="1">
    <location>
        <begin position="273"/>
        <end position="310"/>
    </location>
</feature>
<dbReference type="OrthoDB" id="2014201at2759"/>
<reference evidence="2" key="1">
    <citation type="submission" date="2021-03" db="EMBL/GenBank/DDBJ databases">
        <authorList>
            <person name="Tagirdzhanova G."/>
        </authorList>
    </citation>
    <scope>NUCLEOTIDE SEQUENCE</scope>
</reference>
<protein>
    <submittedName>
        <fullName evidence="2">Uncharacterized protein</fullName>
    </submittedName>
</protein>
<dbReference type="CDD" id="cd02537">
    <property type="entry name" value="GT8_Glycogenin"/>
    <property type="match status" value="1"/>
</dbReference>
<dbReference type="Gene3D" id="3.90.550.10">
    <property type="entry name" value="Spore Coat Polysaccharide Biosynthesis Protein SpsA, Chain A"/>
    <property type="match status" value="1"/>
</dbReference>
<evidence type="ECO:0000313" key="2">
    <source>
        <dbReference type="EMBL" id="CAF9915809.1"/>
    </source>
</evidence>
<sequence length="310" mass="35472">MENSPKLVDTPKVWASLITNTGYLPGLLTLHHSLQKVGTKYPFVALYTEQFPEEGHRALNDRGIQKRKVEYVTPAGQKDYTNDPRFYDTWTKLTVFGLLEYERAILLDGDMLVIQNMDELMDLPLDSVEQAGAGNKVFAAAPACVCNPAKRAHYPKDWLPENCAFTSQHSDPERAQTSGPSMQGHVNMLNSGLLVAVPSQAVYDTISAKMLDTEALQRYDFPDQALLSDVFENRWVVLPYIYNALKTLRWKGVHDVIWRDDRAKNIHYIFSPKPWKQKPDDQKDTTDSWWHAAQQERKQQEKTNGINDEF</sequence>
<dbReference type="Proteomes" id="UP000664169">
    <property type="component" value="Unassembled WGS sequence"/>
</dbReference>
<proteinExistence type="predicted"/>
<name>A0A8H3F2F9_9LECA</name>
<feature type="compositionally biased region" description="Basic and acidic residues" evidence="1">
    <location>
        <begin position="277"/>
        <end position="286"/>
    </location>
</feature>
<evidence type="ECO:0000313" key="3">
    <source>
        <dbReference type="Proteomes" id="UP000664169"/>
    </source>
</evidence>
<accession>A0A8H3F2F9</accession>
<dbReference type="InterPro" id="IPR029044">
    <property type="entry name" value="Nucleotide-diphossugar_trans"/>
</dbReference>
<organism evidence="2 3">
    <name type="scientific">Gomphillus americanus</name>
    <dbReference type="NCBI Taxonomy" id="1940652"/>
    <lineage>
        <taxon>Eukaryota</taxon>
        <taxon>Fungi</taxon>
        <taxon>Dikarya</taxon>
        <taxon>Ascomycota</taxon>
        <taxon>Pezizomycotina</taxon>
        <taxon>Lecanoromycetes</taxon>
        <taxon>OSLEUM clade</taxon>
        <taxon>Ostropomycetidae</taxon>
        <taxon>Ostropales</taxon>
        <taxon>Graphidaceae</taxon>
        <taxon>Gomphilloideae</taxon>
        <taxon>Gomphillus</taxon>
    </lineage>
</organism>
<dbReference type="InterPro" id="IPR002495">
    <property type="entry name" value="Glyco_trans_8"/>
</dbReference>
<dbReference type="InterPro" id="IPR050587">
    <property type="entry name" value="GNT1/Glycosyltrans_8"/>
</dbReference>
<dbReference type="PANTHER" id="PTHR11183">
    <property type="entry name" value="GLYCOGENIN SUBFAMILY MEMBER"/>
    <property type="match status" value="1"/>
</dbReference>
<dbReference type="Pfam" id="PF01501">
    <property type="entry name" value="Glyco_transf_8"/>
    <property type="match status" value="1"/>
</dbReference>
<gene>
    <name evidence="2" type="ORF">GOMPHAMPRED_000857</name>
</gene>
<dbReference type="EMBL" id="CAJPDQ010000010">
    <property type="protein sequence ID" value="CAF9915809.1"/>
    <property type="molecule type" value="Genomic_DNA"/>
</dbReference>
<comment type="caution">
    <text evidence="2">The sequence shown here is derived from an EMBL/GenBank/DDBJ whole genome shotgun (WGS) entry which is preliminary data.</text>
</comment>
<dbReference type="SUPFAM" id="SSF53448">
    <property type="entry name" value="Nucleotide-diphospho-sugar transferases"/>
    <property type="match status" value="1"/>
</dbReference>
<keyword evidence="3" id="KW-1185">Reference proteome</keyword>
<evidence type="ECO:0000256" key="1">
    <source>
        <dbReference type="SAM" id="MobiDB-lite"/>
    </source>
</evidence>